<name>A0A7X0H3V9_9BACT</name>
<evidence type="ECO:0000256" key="2">
    <source>
        <dbReference type="SAM" id="SignalP"/>
    </source>
</evidence>
<feature type="signal peptide" evidence="2">
    <location>
        <begin position="1"/>
        <end position="27"/>
    </location>
</feature>
<dbReference type="EMBL" id="JACHGY010000001">
    <property type="protein sequence ID" value="MBB6428765.1"/>
    <property type="molecule type" value="Genomic_DNA"/>
</dbReference>
<evidence type="ECO:0000313" key="3">
    <source>
        <dbReference type="EMBL" id="MBB6428765.1"/>
    </source>
</evidence>
<feature type="region of interest" description="Disordered" evidence="1">
    <location>
        <begin position="277"/>
        <end position="343"/>
    </location>
</feature>
<protein>
    <submittedName>
        <fullName evidence="3">Uncharacterized protein</fullName>
    </submittedName>
</protein>
<keyword evidence="4" id="KW-1185">Reference proteome</keyword>
<evidence type="ECO:0000256" key="1">
    <source>
        <dbReference type="SAM" id="MobiDB-lite"/>
    </source>
</evidence>
<gene>
    <name evidence="3" type="ORF">HNQ40_000571</name>
</gene>
<dbReference type="RefSeq" id="WP_184676194.1">
    <property type="nucleotide sequence ID" value="NZ_JACHGY010000001.1"/>
</dbReference>
<organism evidence="3 4">
    <name type="scientific">Algisphaera agarilytica</name>
    <dbReference type="NCBI Taxonomy" id="1385975"/>
    <lineage>
        <taxon>Bacteria</taxon>
        <taxon>Pseudomonadati</taxon>
        <taxon>Planctomycetota</taxon>
        <taxon>Phycisphaerae</taxon>
        <taxon>Phycisphaerales</taxon>
        <taxon>Phycisphaeraceae</taxon>
        <taxon>Algisphaera</taxon>
    </lineage>
</organism>
<accession>A0A7X0H3V9</accession>
<proteinExistence type="predicted"/>
<sequence length="343" mass="38534">MWIAKQRVWVQAVVVLSAMLVAGPALADVNKKRQTLRIHEAKAKAALAEGDWQLAGKFYRKFWRERYVNKELGMNIHSDDKIQEMIDLVALHVKPRQYFASQRDQLAGNQPYPFQDDALVDWMVLNRVVGEQERSLLWFDQAVLDETKSDQVKLTRRFLETDLMEAGRWSDLQHYYPDPLGSITQCADSYLRGGILALYAKSREHHGGTMSAEDRERVTKNLARSYDRKVAIIYAVLVASGQDELSVQAWDLIMEHQDRPETRVAVLGSVMKSGSLSESDKAKLEGVPVGTPGLMPIQDELDRLFPESTETAEPVQQGEDASEDEAAASSEGEASAPSEAESR</sequence>
<feature type="chain" id="PRO_5030535285" evidence="2">
    <location>
        <begin position="28"/>
        <end position="343"/>
    </location>
</feature>
<keyword evidence="2" id="KW-0732">Signal</keyword>
<comment type="caution">
    <text evidence="3">The sequence shown here is derived from an EMBL/GenBank/DDBJ whole genome shotgun (WGS) entry which is preliminary data.</text>
</comment>
<dbReference type="Proteomes" id="UP000541810">
    <property type="component" value="Unassembled WGS sequence"/>
</dbReference>
<feature type="compositionally biased region" description="Low complexity" evidence="1">
    <location>
        <begin position="327"/>
        <end position="343"/>
    </location>
</feature>
<dbReference type="AlphaFoldDB" id="A0A7X0H3V9"/>
<reference evidence="3 4" key="1">
    <citation type="submission" date="2020-08" db="EMBL/GenBank/DDBJ databases">
        <title>Genomic Encyclopedia of Type Strains, Phase IV (KMG-IV): sequencing the most valuable type-strain genomes for metagenomic binning, comparative biology and taxonomic classification.</title>
        <authorList>
            <person name="Goeker M."/>
        </authorList>
    </citation>
    <scope>NUCLEOTIDE SEQUENCE [LARGE SCALE GENOMIC DNA]</scope>
    <source>
        <strain evidence="3 4">DSM 103725</strain>
    </source>
</reference>
<evidence type="ECO:0000313" key="4">
    <source>
        <dbReference type="Proteomes" id="UP000541810"/>
    </source>
</evidence>